<comment type="function">
    <text evidence="7">SbcCD cleaves DNA hairpin structures. These structures can inhibit DNA replication and are intermediates in certain DNA recombination reactions. The complex acts as a 3'-&gt;5' double strand exonuclease that can open hairpins. It also has a 5' single-strand endonuclease activity.</text>
</comment>
<reference evidence="10" key="1">
    <citation type="submission" date="2022-09" db="EMBL/GenBank/DDBJ databases">
        <title>Aureispira anguillicida sp. nov., isolated from Leptocephalus of Japanese eel Anguilla japonica.</title>
        <authorList>
            <person name="Yuasa K."/>
            <person name="Mekata T."/>
            <person name="Ikunari K."/>
        </authorList>
    </citation>
    <scope>NUCLEOTIDE SEQUENCE</scope>
    <source>
        <strain evidence="10">EL160426</strain>
    </source>
</reference>
<dbReference type="InterPro" id="IPR026843">
    <property type="entry name" value="SbcD_C"/>
</dbReference>
<evidence type="ECO:0000256" key="2">
    <source>
        <dbReference type="ARBA" id="ARBA00011322"/>
    </source>
</evidence>
<dbReference type="InterPro" id="IPR029052">
    <property type="entry name" value="Metallo-depent_PP-like"/>
</dbReference>
<comment type="subunit">
    <text evidence="2 7">Heterodimer of SbcC and SbcD.</text>
</comment>
<dbReference type="InterPro" id="IPR041796">
    <property type="entry name" value="Mre11_N"/>
</dbReference>
<dbReference type="InterPro" id="IPR004843">
    <property type="entry name" value="Calcineurin-like_PHP"/>
</dbReference>
<evidence type="ECO:0000256" key="5">
    <source>
        <dbReference type="ARBA" id="ARBA00022801"/>
    </source>
</evidence>
<dbReference type="InterPro" id="IPR050535">
    <property type="entry name" value="DNA_Repair-Maintenance_Comp"/>
</dbReference>
<dbReference type="Gene3D" id="3.30.160.720">
    <property type="match status" value="1"/>
</dbReference>
<dbReference type="GO" id="GO:0008408">
    <property type="term" value="F:3'-5' exonuclease activity"/>
    <property type="evidence" value="ECO:0007669"/>
    <property type="project" value="InterPro"/>
</dbReference>
<dbReference type="GO" id="GO:0004519">
    <property type="term" value="F:endonuclease activity"/>
    <property type="evidence" value="ECO:0007669"/>
    <property type="project" value="UniProtKB-KW"/>
</dbReference>
<evidence type="ECO:0000256" key="6">
    <source>
        <dbReference type="ARBA" id="ARBA00022839"/>
    </source>
</evidence>
<dbReference type="KEGG" id="aup:AsAng_0031820"/>
<dbReference type="InterPro" id="IPR004593">
    <property type="entry name" value="SbcD"/>
</dbReference>
<proteinExistence type="inferred from homology"/>
<feature type="domain" description="Nuclease SbcCD subunit D C-terminal" evidence="9">
    <location>
        <begin position="282"/>
        <end position="379"/>
    </location>
</feature>
<dbReference type="NCBIfam" id="TIGR00619">
    <property type="entry name" value="sbcd"/>
    <property type="match status" value="1"/>
</dbReference>
<evidence type="ECO:0000313" key="10">
    <source>
        <dbReference type="EMBL" id="BDS12459.1"/>
    </source>
</evidence>
<feature type="domain" description="Calcineurin-like phosphoesterase" evidence="8">
    <location>
        <begin position="1"/>
        <end position="230"/>
    </location>
</feature>
<evidence type="ECO:0000259" key="9">
    <source>
        <dbReference type="Pfam" id="PF12320"/>
    </source>
</evidence>
<sequence length="407" mass="46965">MKILHTADWHLGQKFFHRNREQEHKAALDWLVQYIQEEQIELLVVAGDIFDADNPPNYARKLYFNFLKKLVPTCCEDIVIVAGNHDSANMLDASKELFKLLNVHVIGHIAEDRNRQIIEIKGNDDHLKAVVGAVPYLRDKDIRKSIAGESSEQREESLRIGIQQHYKEIETELKAYQTANVPIIVTGHLYAAGGERQDRPNSIHIGSLGIIGAESFSEDFDYVALGHLHRVQQIDKERPIWYSGALIPLDFSELNYAQVVCLIEFEERKIVRRKSIKVPLKRKLRTYKGTLEEIKEKLENLDTNVILDTWLRIIVETDHHSPNLSSDLEEIISDKPAEIMILKESNSNNGLWNNEPNEGLQSLQDLEEIEVFRRCAQQKGNILDEQMEDLESSFKELLGWMQERDLE</sequence>
<dbReference type="RefSeq" id="WP_264793528.1">
    <property type="nucleotide sequence ID" value="NZ_AP026867.1"/>
</dbReference>
<evidence type="ECO:0000259" key="8">
    <source>
        <dbReference type="Pfam" id="PF00149"/>
    </source>
</evidence>
<dbReference type="PANTHER" id="PTHR30337">
    <property type="entry name" value="COMPONENT OF ATP-DEPENDENT DSDNA EXONUCLEASE"/>
    <property type="match status" value="1"/>
</dbReference>
<dbReference type="PANTHER" id="PTHR30337:SF0">
    <property type="entry name" value="NUCLEASE SBCCD SUBUNIT D"/>
    <property type="match status" value="1"/>
</dbReference>
<dbReference type="Pfam" id="PF12320">
    <property type="entry name" value="SbcD_C"/>
    <property type="match status" value="1"/>
</dbReference>
<organism evidence="10 11">
    <name type="scientific">Aureispira anguillae</name>
    <dbReference type="NCBI Taxonomy" id="2864201"/>
    <lineage>
        <taxon>Bacteria</taxon>
        <taxon>Pseudomonadati</taxon>
        <taxon>Bacteroidota</taxon>
        <taxon>Saprospiria</taxon>
        <taxon>Saprospirales</taxon>
        <taxon>Saprospiraceae</taxon>
        <taxon>Aureispira</taxon>
    </lineage>
</organism>
<dbReference type="Gene3D" id="3.60.21.10">
    <property type="match status" value="1"/>
</dbReference>
<evidence type="ECO:0000256" key="7">
    <source>
        <dbReference type="RuleBase" id="RU363069"/>
    </source>
</evidence>
<evidence type="ECO:0000256" key="4">
    <source>
        <dbReference type="ARBA" id="ARBA00022722"/>
    </source>
</evidence>
<dbReference type="GO" id="GO:0006310">
    <property type="term" value="P:DNA recombination"/>
    <property type="evidence" value="ECO:0007669"/>
    <property type="project" value="UniProtKB-KW"/>
</dbReference>
<keyword evidence="7" id="KW-0233">DNA recombination</keyword>
<evidence type="ECO:0000256" key="3">
    <source>
        <dbReference type="ARBA" id="ARBA00013365"/>
    </source>
</evidence>
<dbReference type="EMBL" id="AP026867">
    <property type="protein sequence ID" value="BDS12459.1"/>
    <property type="molecule type" value="Genomic_DNA"/>
</dbReference>
<evidence type="ECO:0000313" key="11">
    <source>
        <dbReference type="Proteomes" id="UP001060919"/>
    </source>
</evidence>
<keyword evidence="5 7" id="KW-0378">Hydrolase</keyword>
<dbReference type="GO" id="GO:0006260">
    <property type="term" value="P:DNA replication"/>
    <property type="evidence" value="ECO:0007669"/>
    <property type="project" value="UniProtKB-KW"/>
</dbReference>
<evidence type="ECO:0000256" key="1">
    <source>
        <dbReference type="ARBA" id="ARBA00010555"/>
    </source>
</evidence>
<gene>
    <name evidence="7" type="primary">sbcD</name>
    <name evidence="10" type="ORF">AsAng_0031820</name>
</gene>
<dbReference type="SUPFAM" id="SSF56300">
    <property type="entry name" value="Metallo-dependent phosphatases"/>
    <property type="match status" value="1"/>
</dbReference>
<dbReference type="CDD" id="cd00840">
    <property type="entry name" value="MPP_Mre11_N"/>
    <property type="match status" value="1"/>
</dbReference>
<protein>
    <recommendedName>
        <fullName evidence="3 7">Nuclease SbcCD subunit D</fullName>
    </recommendedName>
</protein>
<keyword evidence="7" id="KW-0255">Endonuclease</keyword>
<comment type="similarity">
    <text evidence="1 7">Belongs to the SbcD family.</text>
</comment>
<dbReference type="AlphaFoldDB" id="A0A916DSD3"/>
<name>A0A916DSD3_9BACT</name>
<dbReference type="Pfam" id="PF00149">
    <property type="entry name" value="Metallophos"/>
    <property type="match status" value="1"/>
</dbReference>
<keyword evidence="7" id="KW-0235">DNA replication</keyword>
<keyword evidence="6 7" id="KW-0269">Exonuclease</keyword>
<accession>A0A916DSD3</accession>
<keyword evidence="4 7" id="KW-0540">Nuclease</keyword>
<dbReference type="Proteomes" id="UP001060919">
    <property type="component" value="Chromosome"/>
</dbReference>
<keyword evidence="11" id="KW-1185">Reference proteome</keyword>